<comment type="caution">
    <text evidence="6">The sequence shown here is derived from an EMBL/GenBank/DDBJ whole genome shotgun (WGS) entry which is preliminary data.</text>
</comment>
<sequence length="467" mass="53577">MSLATKVLGETTLKMVVNYANKNPEKGIQSLLNLAARIPFDPVYREMVRDAEKAFQNKNNNWYQLFMRFFREAHPRVRERLFTNMFLNAWFLGVPKQREMSEKLGVNIPFALLVDQTSRCNLRCTGCWAGDYSKEQELNYTTFVRICGEARELGIYFIVISGGEPLMNKDVILRLAARYPDMVFHVYTNGTLIDDRFAEEVARLGNIAFAISLEGFRENTDKRRGQGVFDRVMKAMDTLHKAGVIFGFSATYTRYNTEEVGSEEFWDLMIKMGCTFGWYFTYIPIGRDINLDMMATPEQRAFMYRQVQRFRKTKPIAVIDFWNDGEAVNGCIAGGRRYLHINAAGEVEPCAFVHYATDNIKNISLLEALKSPLMQAYQKRQPFNSNMLRPCPIIDNPEALAEIVAETGARSTQINSNGGASELAKKLRDYSRAWGREADMLIESKQKAKALRKVVEYANIFYYHKSS</sequence>
<gene>
    <name evidence="6" type="primary">skfB</name>
    <name evidence="6" type="ORF">Pmgp_01259</name>
</gene>
<dbReference type="PANTHER" id="PTHR43524">
    <property type="entry name" value="RADICAL SAM SUPERFAMILY PROTEIN"/>
    <property type="match status" value="1"/>
</dbReference>
<dbReference type="CDD" id="cd21128">
    <property type="entry name" value="SPASM_rSAM"/>
    <property type="match status" value="1"/>
</dbReference>
<reference evidence="6 7" key="1">
    <citation type="journal article" date="2018" name="Environ. Microbiol.">
        <title>Novel energy conservation strategies and behaviour of Pelotomaculum schinkii driving syntrophic propionate catabolism.</title>
        <authorList>
            <person name="Hidalgo-Ahumada C.A.P."/>
            <person name="Nobu M.K."/>
            <person name="Narihiro T."/>
            <person name="Tamaki H."/>
            <person name="Liu W.T."/>
            <person name="Kamagata Y."/>
            <person name="Stams A.J.M."/>
            <person name="Imachi H."/>
            <person name="Sousa D.Z."/>
        </authorList>
    </citation>
    <scope>NUCLEOTIDE SEQUENCE [LARGE SCALE GENOMIC DNA]</scope>
    <source>
        <strain evidence="6 7">MGP</strain>
    </source>
</reference>
<keyword evidence="4" id="KW-0411">Iron-sulfur</keyword>
<feature type="domain" description="Radical SAM core" evidence="5">
    <location>
        <begin position="106"/>
        <end position="314"/>
    </location>
</feature>
<evidence type="ECO:0000259" key="5">
    <source>
        <dbReference type="PROSITE" id="PS51918"/>
    </source>
</evidence>
<dbReference type="Pfam" id="PF13186">
    <property type="entry name" value="SPASM"/>
    <property type="match status" value="1"/>
</dbReference>
<dbReference type="Gene3D" id="3.20.20.70">
    <property type="entry name" value="Aldolase class I"/>
    <property type="match status" value="1"/>
</dbReference>
<accession>A0A4Y7RT94</accession>
<dbReference type="PROSITE" id="PS51918">
    <property type="entry name" value="RADICAL_SAM"/>
    <property type="match status" value="1"/>
</dbReference>
<dbReference type="InterPro" id="IPR023885">
    <property type="entry name" value="4Fe4S-binding_SPASM_dom"/>
</dbReference>
<evidence type="ECO:0000256" key="2">
    <source>
        <dbReference type="ARBA" id="ARBA00022723"/>
    </source>
</evidence>
<keyword evidence="1" id="KW-0949">S-adenosyl-L-methionine</keyword>
<dbReference type="SFLD" id="SFLDG01067">
    <property type="entry name" value="SPASM/twitch_domain_containing"/>
    <property type="match status" value="1"/>
</dbReference>
<dbReference type="EC" id="1.21.98.-" evidence="6"/>
<dbReference type="Pfam" id="PF04055">
    <property type="entry name" value="Radical_SAM"/>
    <property type="match status" value="1"/>
</dbReference>
<dbReference type="OrthoDB" id="9782387at2"/>
<dbReference type="InterPro" id="IPR013785">
    <property type="entry name" value="Aldolase_TIM"/>
</dbReference>
<name>A0A4Y7RT94_9FIRM</name>
<evidence type="ECO:0000313" key="6">
    <source>
        <dbReference type="EMBL" id="TEB12103.1"/>
    </source>
</evidence>
<protein>
    <submittedName>
        <fullName evidence="6">Sporulation killing factor maturation protein SkfB</fullName>
        <ecNumber evidence="6">1.21.98.-</ecNumber>
    </submittedName>
</protein>
<evidence type="ECO:0000256" key="1">
    <source>
        <dbReference type="ARBA" id="ARBA00022691"/>
    </source>
</evidence>
<dbReference type="SFLD" id="SFLDS00029">
    <property type="entry name" value="Radical_SAM"/>
    <property type="match status" value="1"/>
</dbReference>
<dbReference type="AlphaFoldDB" id="A0A4Y7RT94"/>
<dbReference type="SUPFAM" id="SSF102114">
    <property type="entry name" value="Radical SAM enzymes"/>
    <property type="match status" value="1"/>
</dbReference>
<organism evidence="6 7">
    <name type="scientific">Pelotomaculum propionicicum</name>
    <dbReference type="NCBI Taxonomy" id="258475"/>
    <lineage>
        <taxon>Bacteria</taxon>
        <taxon>Bacillati</taxon>
        <taxon>Bacillota</taxon>
        <taxon>Clostridia</taxon>
        <taxon>Eubacteriales</taxon>
        <taxon>Desulfotomaculaceae</taxon>
        <taxon>Pelotomaculum</taxon>
    </lineage>
</organism>
<dbReference type="GO" id="GO:0016491">
    <property type="term" value="F:oxidoreductase activity"/>
    <property type="evidence" value="ECO:0007669"/>
    <property type="project" value="UniProtKB-KW"/>
</dbReference>
<dbReference type="GO" id="GO:0051536">
    <property type="term" value="F:iron-sulfur cluster binding"/>
    <property type="evidence" value="ECO:0007669"/>
    <property type="project" value="UniProtKB-KW"/>
</dbReference>
<keyword evidence="6" id="KW-0560">Oxidoreductase</keyword>
<evidence type="ECO:0000256" key="4">
    <source>
        <dbReference type="ARBA" id="ARBA00023014"/>
    </source>
</evidence>
<dbReference type="EMBL" id="QFFZ01000009">
    <property type="protein sequence ID" value="TEB12103.1"/>
    <property type="molecule type" value="Genomic_DNA"/>
</dbReference>
<evidence type="ECO:0000313" key="7">
    <source>
        <dbReference type="Proteomes" id="UP000297597"/>
    </source>
</evidence>
<dbReference type="Proteomes" id="UP000297597">
    <property type="component" value="Unassembled WGS sequence"/>
</dbReference>
<dbReference type="CDD" id="cd01335">
    <property type="entry name" value="Radical_SAM"/>
    <property type="match status" value="1"/>
</dbReference>
<dbReference type="PANTHER" id="PTHR43524:SF1">
    <property type="entry name" value="RADICAL SAM SUPERFAMILY PROTEIN"/>
    <property type="match status" value="1"/>
</dbReference>
<dbReference type="RefSeq" id="WP_134213123.1">
    <property type="nucleotide sequence ID" value="NZ_QFFZ01000009.1"/>
</dbReference>
<dbReference type="InterPro" id="IPR058240">
    <property type="entry name" value="rSAM_sf"/>
</dbReference>
<dbReference type="InterPro" id="IPR007197">
    <property type="entry name" value="rSAM"/>
</dbReference>
<keyword evidence="2" id="KW-0479">Metal-binding</keyword>
<keyword evidence="3" id="KW-0408">Iron</keyword>
<keyword evidence="7" id="KW-1185">Reference proteome</keyword>
<evidence type="ECO:0000256" key="3">
    <source>
        <dbReference type="ARBA" id="ARBA00023004"/>
    </source>
</evidence>
<proteinExistence type="predicted"/>
<dbReference type="GO" id="GO:0046872">
    <property type="term" value="F:metal ion binding"/>
    <property type="evidence" value="ECO:0007669"/>
    <property type="project" value="UniProtKB-KW"/>
</dbReference>